<dbReference type="EMBL" id="VDLU01000003">
    <property type="protein sequence ID" value="TNJ27504.1"/>
    <property type="molecule type" value="Genomic_DNA"/>
</dbReference>
<dbReference type="AlphaFoldDB" id="A0A4Z1SNV3"/>
<dbReference type="InterPro" id="IPR043129">
    <property type="entry name" value="ATPase_NBD"/>
</dbReference>
<sequence length="356" mass="39073">MPVILLDQGTAYLKAGVESGPINFWKNIGFRCASTKPIYVGDLTSLSPLASGELCPLSYTGPDEVIEAEGRLWNQIGLKLFNCALNQDDMHLLTTMPLLSSLHARQRLMEFCFEVCGIQSLLVASPQFYAAHLLNLDEVACGVIIDLGSSAFTATAHLYGYPLLHSCKRTPTNGFKYQQEALNALKQQGLFEEALRSETKDMLGLEQPLLAQSIIDQTFRHDNNGLIHFDLPGGRSQPYSLSTLMGTISTAWNDIPDAVNACLATLPHELHSIANTNIHLIGGFAQSPLLLPGVLDALRMCYKRSTIQVLDQPCTAAVQGMRRVLARDAGAFYQKSRLSRAQYLECGAEHLVLGFF</sequence>
<protein>
    <submittedName>
        <fullName evidence="1">Actin</fullName>
    </submittedName>
</protein>
<dbReference type="Proteomes" id="UP000315496">
    <property type="component" value="Chromosome 3"/>
</dbReference>
<accession>A0A4Z1SNV3</accession>
<dbReference type="Pfam" id="PF00022">
    <property type="entry name" value="Actin"/>
    <property type="match status" value="1"/>
</dbReference>
<organism evidence="1 2">
    <name type="scientific">Giardia muris</name>
    <dbReference type="NCBI Taxonomy" id="5742"/>
    <lineage>
        <taxon>Eukaryota</taxon>
        <taxon>Metamonada</taxon>
        <taxon>Diplomonadida</taxon>
        <taxon>Hexamitidae</taxon>
        <taxon>Giardiinae</taxon>
        <taxon>Giardia</taxon>
    </lineage>
</organism>
<dbReference type="InterPro" id="IPR004000">
    <property type="entry name" value="Actin"/>
</dbReference>
<dbReference type="SUPFAM" id="SSF53067">
    <property type="entry name" value="Actin-like ATPase domain"/>
    <property type="match status" value="2"/>
</dbReference>
<dbReference type="VEuPathDB" id="GiardiaDB:GMRT_10807"/>
<keyword evidence="2" id="KW-1185">Reference proteome</keyword>
<name>A0A4Z1SNV3_GIAMU</name>
<proteinExistence type="predicted"/>
<evidence type="ECO:0000313" key="2">
    <source>
        <dbReference type="Proteomes" id="UP000315496"/>
    </source>
</evidence>
<gene>
    <name evidence="1" type="ORF">GMRT_10807</name>
</gene>
<evidence type="ECO:0000313" key="1">
    <source>
        <dbReference type="EMBL" id="TNJ27504.1"/>
    </source>
</evidence>
<comment type="caution">
    <text evidence="1">The sequence shown here is derived from an EMBL/GenBank/DDBJ whole genome shotgun (WGS) entry which is preliminary data.</text>
</comment>
<reference evidence="1 2" key="1">
    <citation type="submission" date="2019-05" db="EMBL/GenBank/DDBJ databases">
        <title>The compact genome of Giardia muris reveals important steps in the evolution of intestinal protozoan parasites.</title>
        <authorList>
            <person name="Xu F."/>
            <person name="Jimenez-Gonzalez A."/>
            <person name="Einarsson E."/>
            <person name="Astvaldsson A."/>
            <person name="Peirasmaki D."/>
            <person name="Eckmann L."/>
            <person name="Andersson J.O."/>
            <person name="Svard S.G."/>
            <person name="Jerlstrom-Hultqvist J."/>
        </authorList>
    </citation>
    <scope>NUCLEOTIDE SEQUENCE [LARGE SCALE GENOMIC DNA]</scope>
    <source>
        <strain evidence="1 2">Roberts-Thomson</strain>
    </source>
</reference>